<dbReference type="Proteomes" id="UP000515344">
    <property type="component" value="Chromosome"/>
</dbReference>
<evidence type="ECO:0008006" key="3">
    <source>
        <dbReference type="Google" id="ProtNLM"/>
    </source>
</evidence>
<dbReference type="RefSeq" id="WP_182802943.1">
    <property type="nucleotide sequence ID" value="NZ_CP060007.1"/>
</dbReference>
<evidence type="ECO:0000313" key="1">
    <source>
        <dbReference type="EMBL" id="QNA44605.1"/>
    </source>
</evidence>
<dbReference type="KEGG" id="lacs:H4075_21530"/>
<protein>
    <recommendedName>
        <fullName evidence="3">Lipoprotein</fullName>
    </recommendedName>
</protein>
<dbReference type="AlphaFoldDB" id="A0A7G5XGK2"/>
<evidence type="ECO:0000313" key="2">
    <source>
        <dbReference type="Proteomes" id="UP000515344"/>
    </source>
</evidence>
<keyword evidence="2" id="KW-1185">Reference proteome</keyword>
<gene>
    <name evidence="1" type="ORF">H4075_21530</name>
</gene>
<name>A0A7G5XGK2_9BACT</name>
<sequence length="154" mass="17525">MKHPFLIILASLSLFVSCKKKSELGYQCKTDLICPAVVCVAYWSNLHFTITDKATGRDLLFGSNPTLTAADIKLYRKQNSPYTEVPVLVDNNKKRLFTLQASDTMALQIKNEALQYLLVKKFCADECCARNAVEVKHEGKLLIANEEKMIRFRY</sequence>
<proteinExistence type="predicted"/>
<dbReference type="PROSITE" id="PS51257">
    <property type="entry name" value="PROKAR_LIPOPROTEIN"/>
    <property type="match status" value="1"/>
</dbReference>
<organism evidence="1 2">
    <name type="scientific">Lacibacter sediminis</name>
    <dbReference type="NCBI Taxonomy" id="2760713"/>
    <lineage>
        <taxon>Bacteria</taxon>
        <taxon>Pseudomonadati</taxon>
        <taxon>Bacteroidota</taxon>
        <taxon>Chitinophagia</taxon>
        <taxon>Chitinophagales</taxon>
        <taxon>Chitinophagaceae</taxon>
        <taxon>Lacibacter</taxon>
    </lineage>
</organism>
<dbReference type="EMBL" id="CP060007">
    <property type="protein sequence ID" value="QNA44605.1"/>
    <property type="molecule type" value="Genomic_DNA"/>
</dbReference>
<reference evidence="2" key="1">
    <citation type="submission" date="2020-08" db="EMBL/GenBank/DDBJ databases">
        <title>Lacibacter sp. S13-6-6 genome sequencing.</title>
        <authorList>
            <person name="Jin L."/>
        </authorList>
    </citation>
    <scope>NUCLEOTIDE SEQUENCE [LARGE SCALE GENOMIC DNA]</scope>
    <source>
        <strain evidence="2">S13-6-6</strain>
    </source>
</reference>
<accession>A0A7G5XGK2</accession>